<dbReference type="RefSeq" id="WP_136863850.1">
    <property type="nucleotide sequence ID" value="NZ_SWCJ01000009.1"/>
</dbReference>
<sequence>MSTPFHYQADFVLDRSHYEECFDESVPPKSGLKPYAKTLAFLFVGFALIPMPLPYGIGYLFVALGLVEGLSVRFQRTWWLWRQLLSKAANNSATFEMDDEGIKIHSNFVNHQFTWQQIDAIEATSKGYLLKMGKGRTYISGRVLDDAAKTFMEHKAATK</sequence>
<keyword evidence="4" id="KW-1185">Reference proteome</keyword>
<reference evidence="3 4" key="1">
    <citation type="submission" date="2019-04" db="EMBL/GenBank/DDBJ databases">
        <authorList>
            <person name="Hwang J.C."/>
        </authorList>
    </citation>
    <scope>NUCLEOTIDE SEQUENCE [LARGE SCALE GENOMIC DNA]</scope>
    <source>
        <strain evidence="3 4">IMCC35002</strain>
    </source>
</reference>
<organism evidence="3 4">
    <name type="scientific">Ferrimonas aestuarii</name>
    <dbReference type="NCBI Taxonomy" id="2569539"/>
    <lineage>
        <taxon>Bacteria</taxon>
        <taxon>Pseudomonadati</taxon>
        <taxon>Pseudomonadota</taxon>
        <taxon>Gammaproteobacteria</taxon>
        <taxon>Alteromonadales</taxon>
        <taxon>Ferrimonadaceae</taxon>
        <taxon>Ferrimonas</taxon>
    </lineage>
</organism>
<dbReference type="Pfam" id="PF14317">
    <property type="entry name" value="YcxB"/>
    <property type="match status" value="1"/>
</dbReference>
<feature type="domain" description="YcxB-like C-terminal" evidence="2">
    <location>
        <begin position="98"/>
        <end position="148"/>
    </location>
</feature>
<evidence type="ECO:0000256" key="1">
    <source>
        <dbReference type="SAM" id="Phobius"/>
    </source>
</evidence>
<proteinExistence type="predicted"/>
<keyword evidence="1" id="KW-1133">Transmembrane helix</keyword>
<evidence type="ECO:0000313" key="3">
    <source>
        <dbReference type="EMBL" id="TKB54301.1"/>
    </source>
</evidence>
<gene>
    <name evidence="3" type="ORF">FCL42_12990</name>
</gene>
<protein>
    <submittedName>
        <fullName evidence="3">YcxB family protein</fullName>
    </submittedName>
</protein>
<dbReference type="EMBL" id="SWCJ01000009">
    <property type="protein sequence ID" value="TKB54301.1"/>
    <property type="molecule type" value="Genomic_DNA"/>
</dbReference>
<keyword evidence="1" id="KW-0472">Membrane</keyword>
<dbReference type="OrthoDB" id="6118195at2"/>
<keyword evidence="1" id="KW-0812">Transmembrane</keyword>
<feature type="transmembrane region" description="Helical" evidence="1">
    <location>
        <begin position="39"/>
        <end position="67"/>
    </location>
</feature>
<dbReference type="AlphaFoldDB" id="A0A4U1BMD2"/>
<evidence type="ECO:0000259" key="2">
    <source>
        <dbReference type="Pfam" id="PF14317"/>
    </source>
</evidence>
<comment type="caution">
    <text evidence="3">The sequence shown here is derived from an EMBL/GenBank/DDBJ whole genome shotgun (WGS) entry which is preliminary data.</text>
</comment>
<evidence type="ECO:0000313" key="4">
    <source>
        <dbReference type="Proteomes" id="UP000305675"/>
    </source>
</evidence>
<dbReference type="InterPro" id="IPR025588">
    <property type="entry name" value="YcxB-like_C"/>
</dbReference>
<name>A0A4U1BMD2_9GAMM</name>
<accession>A0A4U1BMD2</accession>
<dbReference type="Proteomes" id="UP000305675">
    <property type="component" value="Unassembled WGS sequence"/>
</dbReference>